<comment type="function">
    <text evidence="13 14">Fluoride-specific ion channel. Important for reducing fluoride concentration in the cell, thus reducing its toxicity.</text>
</comment>
<dbReference type="GO" id="GO:0005886">
    <property type="term" value="C:plasma membrane"/>
    <property type="evidence" value="ECO:0007669"/>
    <property type="project" value="UniProtKB-SubCell"/>
</dbReference>
<evidence type="ECO:0000256" key="6">
    <source>
        <dbReference type="ARBA" id="ARBA00022989"/>
    </source>
</evidence>
<evidence type="ECO:0000256" key="7">
    <source>
        <dbReference type="ARBA" id="ARBA00023053"/>
    </source>
</evidence>
<keyword evidence="7 14" id="KW-0915">Sodium</keyword>
<evidence type="ECO:0000256" key="3">
    <source>
        <dbReference type="ARBA" id="ARBA00022475"/>
    </source>
</evidence>
<dbReference type="OrthoDB" id="9815830at2"/>
<evidence type="ECO:0000313" key="16">
    <source>
        <dbReference type="Proteomes" id="UP000309673"/>
    </source>
</evidence>
<feature type="transmembrane region" description="Helical" evidence="14">
    <location>
        <begin position="64"/>
        <end position="82"/>
    </location>
</feature>
<keyword evidence="3 14" id="KW-1003">Cell membrane</keyword>
<evidence type="ECO:0000256" key="11">
    <source>
        <dbReference type="ARBA" id="ARBA00035120"/>
    </source>
</evidence>
<dbReference type="PANTHER" id="PTHR28259:SF16">
    <property type="entry name" value="FLUORIDE-SPECIFIC ION CHANNEL FLUC 2"/>
    <property type="match status" value="1"/>
</dbReference>
<dbReference type="Proteomes" id="UP000309673">
    <property type="component" value="Unassembled WGS sequence"/>
</dbReference>
<proteinExistence type="inferred from homology"/>
<evidence type="ECO:0000256" key="2">
    <source>
        <dbReference type="ARBA" id="ARBA00022448"/>
    </source>
</evidence>
<dbReference type="EMBL" id="SUPK01000002">
    <property type="protein sequence ID" value="TJY43297.1"/>
    <property type="molecule type" value="Genomic_DNA"/>
</dbReference>
<evidence type="ECO:0000256" key="1">
    <source>
        <dbReference type="ARBA" id="ARBA00004651"/>
    </source>
</evidence>
<dbReference type="RefSeq" id="WP_136776661.1">
    <property type="nucleotide sequence ID" value="NZ_SUPK01000002.1"/>
</dbReference>
<evidence type="ECO:0000256" key="8">
    <source>
        <dbReference type="ARBA" id="ARBA00023065"/>
    </source>
</evidence>
<dbReference type="InterPro" id="IPR003691">
    <property type="entry name" value="FluC"/>
</dbReference>
<evidence type="ECO:0000256" key="13">
    <source>
        <dbReference type="ARBA" id="ARBA00049940"/>
    </source>
</evidence>
<keyword evidence="10 14" id="KW-0407">Ion channel</keyword>
<keyword evidence="16" id="KW-1185">Reference proteome</keyword>
<protein>
    <recommendedName>
        <fullName evidence="14">Fluoride-specific ion channel FluC</fullName>
    </recommendedName>
</protein>
<feature type="binding site" evidence="14">
    <location>
        <position position="77"/>
    </location>
    <ligand>
        <name>Na(+)</name>
        <dbReference type="ChEBI" id="CHEBI:29101"/>
        <note>structural</note>
    </ligand>
</feature>
<feature type="transmembrane region" description="Helical" evidence="14">
    <location>
        <begin position="35"/>
        <end position="58"/>
    </location>
</feature>
<evidence type="ECO:0000256" key="10">
    <source>
        <dbReference type="ARBA" id="ARBA00023303"/>
    </source>
</evidence>
<dbReference type="AlphaFoldDB" id="A0A4U0FEN1"/>
<sequence>MILWHLILVGVGGSAGAVLRYGVARWFANRGKLPIYATLTVNLAGSFAMGVLIGARLLEEKPDWYALMGTGVLGGLTTYSTLNVQKALLVREGAAARLGKYAAATYVGGWLLTALGIWIGRASSLHT</sequence>
<feature type="binding site" evidence="14">
    <location>
        <position position="74"/>
    </location>
    <ligand>
        <name>Na(+)</name>
        <dbReference type="ChEBI" id="CHEBI:29101"/>
        <note>structural</note>
    </ligand>
</feature>
<keyword evidence="8 14" id="KW-0406">Ion transport</keyword>
<evidence type="ECO:0000256" key="4">
    <source>
        <dbReference type="ARBA" id="ARBA00022692"/>
    </source>
</evidence>
<dbReference type="GO" id="GO:0046872">
    <property type="term" value="F:metal ion binding"/>
    <property type="evidence" value="ECO:0007669"/>
    <property type="project" value="UniProtKB-KW"/>
</dbReference>
<comment type="subcellular location">
    <subcellularLocation>
        <location evidence="1 14">Cell membrane</location>
        <topology evidence="1 14">Multi-pass membrane protein</topology>
    </subcellularLocation>
</comment>
<keyword evidence="9 14" id="KW-0472">Membrane</keyword>
<keyword evidence="4 14" id="KW-0812">Transmembrane</keyword>
<comment type="catalytic activity">
    <reaction evidence="12">
        <text>fluoride(in) = fluoride(out)</text>
        <dbReference type="Rhea" id="RHEA:76159"/>
        <dbReference type="ChEBI" id="CHEBI:17051"/>
    </reaction>
    <physiologicalReaction direction="left-to-right" evidence="12">
        <dbReference type="Rhea" id="RHEA:76160"/>
    </physiologicalReaction>
</comment>
<name>A0A4U0FEN1_9BACL</name>
<evidence type="ECO:0000256" key="12">
    <source>
        <dbReference type="ARBA" id="ARBA00035585"/>
    </source>
</evidence>
<comment type="caution">
    <text evidence="15">The sequence shown here is derived from an EMBL/GenBank/DDBJ whole genome shotgun (WGS) entry which is preliminary data.</text>
</comment>
<reference evidence="15 16" key="1">
    <citation type="submission" date="2019-04" db="EMBL/GenBank/DDBJ databases">
        <title>Cohnella sp. nov., isolated from soil.</title>
        <authorList>
            <person name="Kim W."/>
        </authorList>
    </citation>
    <scope>NUCLEOTIDE SEQUENCE [LARGE SCALE GENOMIC DNA]</scope>
    <source>
        <strain evidence="15 16">CAU 1483</strain>
    </source>
</reference>
<keyword evidence="2 14" id="KW-0813">Transport</keyword>
<dbReference type="GO" id="GO:0062054">
    <property type="term" value="F:fluoride channel activity"/>
    <property type="evidence" value="ECO:0007669"/>
    <property type="project" value="UniProtKB-UniRule"/>
</dbReference>
<dbReference type="Pfam" id="PF02537">
    <property type="entry name" value="CRCB"/>
    <property type="match status" value="1"/>
</dbReference>
<accession>A0A4U0FEN1</accession>
<dbReference type="PANTHER" id="PTHR28259">
    <property type="entry name" value="FLUORIDE EXPORT PROTEIN 1-RELATED"/>
    <property type="match status" value="1"/>
</dbReference>
<comment type="similarity">
    <text evidence="11 14">Belongs to the fluoride channel Fluc/FEX (TC 1.A.43) family.</text>
</comment>
<organism evidence="15 16">
    <name type="scientific">Cohnella pontilimi</name>
    <dbReference type="NCBI Taxonomy" id="2564100"/>
    <lineage>
        <taxon>Bacteria</taxon>
        <taxon>Bacillati</taxon>
        <taxon>Bacillota</taxon>
        <taxon>Bacilli</taxon>
        <taxon>Bacillales</taxon>
        <taxon>Paenibacillaceae</taxon>
        <taxon>Cohnella</taxon>
    </lineage>
</organism>
<keyword evidence="6 14" id="KW-1133">Transmembrane helix</keyword>
<dbReference type="HAMAP" id="MF_00454">
    <property type="entry name" value="FluC"/>
    <property type="match status" value="1"/>
</dbReference>
<evidence type="ECO:0000313" key="15">
    <source>
        <dbReference type="EMBL" id="TJY43297.1"/>
    </source>
</evidence>
<evidence type="ECO:0000256" key="5">
    <source>
        <dbReference type="ARBA" id="ARBA00022723"/>
    </source>
</evidence>
<feature type="transmembrane region" description="Helical" evidence="14">
    <location>
        <begin position="103"/>
        <end position="120"/>
    </location>
</feature>
<gene>
    <name evidence="14" type="primary">fluC</name>
    <name evidence="14" type="synonym">crcB</name>
    <name evidence="15" type="ORF">E5161_05210</name>
</gene>
<evidence type="ECO:0000256" key="14">
    <source>
        <dbReference type="HAMAP-Rule" id="MF_00454"/>
    </source>
</evidence>
<feature type="transmembrane region" description="Helical" evidence="14">
    <location>
        <begin position="6"/>
        <end position="23"/>
    </location>
</feature>
<dbReference type="GO" id="GO:0140114">
    <property type="term" value="P:cellular detoxification of fluoride"/>
    <property type="evidence" value="ECO:0007669"/>
    <property type="project" value="UniProtKB-UniRule"/>
</dbReference>
<comment type="activity regulation">
    <text evidence="14">Na(+) is not transported, but it plays an essential structural role and its presence is essential for fluoride channel function.</text>
</comment>
<keyword evidence="5 14" id="KW-0479">Metal-binding</keyword>
<evidence type="ECO:0000256" key="9">
    <source>
        <dbReference type="ARBA" id="ARBA00023136"/>
    </source>
</evidence>